<dbReference type="EC" id="2.7.11.1" evidence="1"/>
<dbReference type="Gene3D" id="1.10.510.10">
    <property type="entry name" value="Transferase(Phosphotransferase) domain 1"/>
    <property type="match status" value="1"/>
</dbReference>
<dbReference type="InterPro" id="IPR050235">
    <property type="entry name" value="CK1_Ser-Thr_kinase"/>
</dbReference>
<feature type="binding site" evidence="4">
    <location>
        <position position="39"/>
    </location>
    <ligand>
        <name>ATP</name>
        <dbReference type="ChEBI" id="CHEBI:30616"/>
    </ligand>
</feature>
<organism evidence="7 8">
    <name type="scientific">Hydnomerulius pinastri MD-312</name>
    <dbReference type="NCBI Taxonomy" id="994086"/>
    <lineage>
        <taxon>Eukaryota</taxon>
        <taxon>Fungi</taxon>
        <taxon>Dikarya</taxon>
        <taxon>Basidiomycota</taxon>
        <taxon>Agaricomycotina</taxon>
        <taxon>Agaricomycetes</taxon>
        <taxon>Agaricomycetidae</taxon>
        <taxon>Boletales</taxon>
        <taxon>Boletales incertae sedis</taxon>
        <taxon>Leucogyrophana</taxon>
    </lineage>
</organism>
<dbReference type="GO" id="GO:0004674">
    <property type="term" value="F:protein serine/threonine kinase activity"/>
    <property type="evidence" value="ECO:0007669"/>
    <property type="project" value="UniProtKB-KW"/>
</dbReference>
<dbReference type="InterPro" id="IPR011009">
    <property type="entry name" value="Kinase-like_dom_sf"/>
</dbReference>
<dbReference type="InterPro" id="IPR017441">
    <property type="entry name" value="Protein_kinase_ATP_BS"/>
</dbReference>
<evidence type="ECO:0000256" key="1">
    <source>
        <dbReference type="ARBA" id="ARBA00012513"/>
    </source>
</evidence>
<keyword evidence="2 4" id="KW-0547">Nucleotide-binding</keyword>
<feature type="domain" description="Protein kinase" evidence="6">
    <location>
        <begin position="10"/>
        <end position="275"/>
    </location>
</feature>
<evidence type="ECO:0000256" key="4">
    <source>
        <dbReference type="PROSITE-ProRule" id="PRU10141"/>
    </source>
</evidence>
<reference evidence="7 8" key="1">
    <citation type="submission" date="2014-04" db="EMBL/GenBank/DDBJ databases">
        <title>Evolutionary Origins and Diversification of the Mycorrhizal Mutualists.</title>
        <authorList>
            <consortium name="DOE Joint Genome Institute"/>
            <consortium name="Mycorrhizal Genomics Consortium"/>
            <person name="Kohler A."/>
            <person name="Kuo A."/>
            <person name="Nagy L.G."/>
            <person name="Floudas D."/>
            <person name="Copeland A."/>
            <person name="Barry K.W."/>
            <person name="Cichocki N."/>
            <person name="Veneault-Fourrey C."/>
            <person name="LaButti K."/>
            <person name="Lindquist E.A."/>
            <person name="Lipzen A."/>
            <person name="Lundell T."/>
            <person name="Morin E."/>
            <person name="Murat C."/>
            <person name="Riley R."/>
            <person name="Ohm R."/>
            <person name="Sun H."/>
            <person name="Tunlid A."/>
            <person name="Henrissat B."/>
            <person name="Grigoriev I.V."/>
            <person name="Hibbett D.S."/>
            <person name="Martin F."/>
        </authorList>
    </citation>
    <scope>NUCLEOTIDE SEQUENCE [LARGE SCALE GENOMIC DNA]</scope>
    <source>
        <strain evidence="7 8">MD-312</strain>
    </source>
</reference>
<gene>
    <name evidence="7" type="ORF">HYDPIDRAFT_101221</name>
</gene>
<dbReference type="InterPro" id="IPR000719">
    <property type="entry name" value="Prot_kinase_dom"/>
</dbReference>
<evidence type="ECO:0000313" key="8">
    <source>
        <dbReference type="Proteomes" id="UP000053820"/>
    </source>
</evidence>
<proteinExistence type="inferred from homology"/>
<dbReference type="Proteomes" id="UP000053820">
    <property type="component" value="Unassembled WGS sequence"/>
</dbReference>
<dbReference type="PROSITE" id="PS00107">
    <property type="entry name" value="PROTEIN_KINASE_ATP"/>
    <property type="match status" value="1"/>
</dbReference>
<dbReference type="SUPFAM" id="SSF56112">
    <property type="entry name" value="Protein kinase-like (PK-like)"/>
    <property type="match status" value="1"/>
</dbReference>
<keyword evidence="5" id="KW-0723">Serine/threonine-protein kinase</keyword>
<dbReference type="AlphaFoldDB" id="A0A0C9VND3"/>
<evidence type="ECO:0000256" key="5">
    <source>
        <dbReference type="RuleBase" id="RU000304"/>
    </source>
</evidence>
<evidence type="ECO:0000256" key="3">
    <source>
        <dbReference type="ARBA" id="ARBA00022840"/>
    </source>
</evidence>
<protein>
    <recommendedName>
        <fullName evidence="1">non-specific serine/threonine protein kinase</fullName>
        <ecNumber evidence="1">2.7.11.1</ecNumber>
    </recommendedName>
</protein>
<keyword evidence="3 4" id="KW-0067">ATP-binding</keyword>
<evidence type="ECO:0000313" key="7">
    <source>
        <dbReference type="EMBL" id="KIJ59150.1"/>
    </source>
</evidence>
<keyword evidence="5" id="KW-0418">Kinase</keyword>
<dbReference type="PROSITE" id="PS50011">
    <property type="entry name" value="PROTEIN_KINASE_DOM"/>
    <property type="match status" value="1"/>
</dbReference>
<dbReference type="Pfam" id="PF00069">
    <property type="entry name" value="Pkinase"/>
    <property type="match status" value="1"/>
</dbReference>
<sequence length="308" mass="34191">MDVICVDGRYRLGEKLGSGSYATVYRARDIITEQVIAVKLEPITNSAICPLEHEYSVLNQLKGTGLPRPLWFGREGSHQVMVLENLGASLDKLLQSSSTGAFELSHVAELGLQMISRLEHIHSHNFIHRDVKPQNIVMGTGDSKDIVFLIDFSIAKQYHHPTSRIHIPMKESGSLVGTPAFASLNSHFRRELSCQDDLEALAYSLMFLHRGSLPWLEEGAQCSSIRKFKESLGSVHYDIPEELLSFLMYVRSLSFMQKPDYDLLWGILLPARSSLALVRKEVQAISVAQPNGPCGASDDGATCNTPVK</sequence>
<name>A0A0C9VND3_9AGAM</name>
<dbReference type="GO" id="GO:0005524">
    <property type="term" value="F:ATP binding"/>
    <property type="evidence" value="ECO:0007669"/>
    <property type="project" value="UniProtKB-UniRule"/>
</dbReference>
<keyword evidence="8" id="KW-1185">Reference proteome</keyword>
<dbReference type="PANTHER" id="PTHR11909">
    <property type="entry name" value="CASEIN KINASE-RELATED"/>
    <property type="match status" value="1"/>
</dbReference>
<dbReference type="PROSITE" id="PS00108">
    <property type="entry name" value="PROTEIN_KINASE_ST"/>
    <property type="match status" value="1"/>
</dbReference>
<accession>A0A0C9VND3</accession>
<dbReference type="EMBL" id="KN839895">
    <property type="protein sequence ID" value="KIJ59150.1"/>
    <property type="molecule type" value="Genomic_DNA"/>
</dbReference>
<keyword evidence="5" id="KW-0808">Transferase</keyword>
<dbReference type="HOGENOM" id="CLU_019279_2_0_1"/>
<dbReference type="InterPro" id="IPR008271">
    <property type="entry name" value="Ser/Thr_kinase_AS"/>
</dbReference>
<evidence type="ECO:0000256" key="2">
    <source>
        <dbReference type="ARBA" id="ARBA00022741"/>
    </source>
</evidence>
<evidence type="ECO:0000259" key="6">
    <source>
        <dbReference type="PROSITE" id="PS50011"/>
    </source>
</evidence>
<dbReference type="OrthoDB" id="5800476at2759"/>
<comment type="similarity">
    <text evidence="5">Belongs to the protein kinase superfamily.</text>
</comment>
<dbReference type="SMART" id="SM00220">
    <property type="entry name" value="S_TKc"/>
    <property type="match status" value="1"/>
</dbReference>